<feature type="transmembrane region" description="Helical" evidence="7">
    <location>
        <begin position="61"/>
        <end position="83"/>
    </location>
</feature>
<feature type="transmembrane region" description="Helical" evidence="7">
    <location>
        <begin position="190"/>
        <end position="209"/>
    </location>
</feature>
<name>A0ABV4S2Z2_9FUSO</name>
<evidence type="ECO:0000256" key="7">
    <source>
        <dbReference type="RuleBase" id="RU363032"/>
    </source>
</evidence>
<dbReference type="Pfam" id="PF00528">
    <property type="entry name" value="BPD_transp_1"/>
    <property type="match status" value="1"/>
</dbReference>
<dbReference type="SUPFAM" id="SSF161098">
    <property type="entry name" value="MetI-like"/>
    <property type="match status" value="1"/>
</dbReference>
<evidence type="ECO:0000259" key="8">
    <source>
        <dbReference type="PROSITE" id="PS50928"/>
    </source>
</evidence>
<dbReference type="EMBL" id="JBGORW010000001">
    <property type="protein sequence ID" value="MFA3798752.1"/>
    <property type="molecule type" value="Genomic_DNA"/>
</dbReference>
<evidence type="ECO:0000256" key="4">
    <source>
        <dbReference type="ARBA" id="ARBA00022692"/>
    </source>
</evidence>
<evidence type="ECO:0000256" key="1">
    <source>
        <dbReference type="ARBA" id="ARBA00004651"/>
    </source>
</evidence>
<feature type="transmembrane region" description="Helical" evidence="7">
    <location>
        <begin position="221"/>
        <end position="239"/>
    </location>
</feature>
<keyword evidence="6 7" id="KW-0472">Membrane</keyword>
<dbReference type="RefSeq" id="WP_372582199.1">
    <property type="nucleotide sequence ID" value="NZ_JBGORW010000001.1"/>
</dbReference>
<organism evidence="9 10">
    <name type="scientific">Leptotrichia hongkongensis</name>
    <dbReference type="NCBI Taxonomy" id="554406"/>
    <lineage>
        <taxon>Bacteria</taxon>
        <taxon>Fusobacteriati</taxon>
        <taxon>Fusobacteriota</taxon>
        <taxon>Fusobacteriia</taxon>
        <taxon>Fusobacteriales</taxon>
        <taxon>Leptotrichiaceae</taxon>
        <taxon>Leptotrichia</taxon>
    </lineage>
</organism>
<gene>
    <name evidence="9" type="ORF">ACEG17_00910</name>
</gene>
<keyword evidence="10" id="KW-1185">Reference proteome</keyword>
<evidence type="ECO:0000256" key="6">
    <source>
        <dbReference type="ARBA" id="ARBA00023136"/>
    </source>
</evidence>
<dbReference type="PANTHER" id="PTHR30151">
    <property type="entry name" value="ALKANE SULFONATE ABC TRANSPORTER-RELATED, MEMBRANE SUBUNIT"/>
    <property type="match status" value="1"/>
</dbReference>
<dbReference type="CDD" id="cd06261">
    <property type="entry name" value="TM_PBP2"/>
    <property type="match status" value="1"/>
</dbReference>
<dbReference type="InterPro" id="IPR035906">
    <property type="entry name" value="MetI-like_sf"/>
</dbReference>
<feature type="transmembrane region" description="Helical" evidence="7">
    <location>
        <begin position="125"/>
        <end position="144"/>
    </location>
</feature>
<protein>
    <submittedName>
        <fullName evidence="9">ABC transporter permease</fullName>
    </submittedName>
</protein>
<dbReference type="Gene3D" id="1.10.3720.10">
    <property type="entry name" value="MetI-like"/>
    <property type="match status" value="1"/>
</dbReference>
<dbReference type="PROSITE" id="PS50928">
    <property type="entry name" value="ABC_TM1"/>
    <property type="match status" value="1"/>
</dbReference>
<keyword evidence="3" id="KW-1003">Cell membrane</keyword>
<feature type="transmembrane region" description="Helical" evidence="7">
    <location>
        <begin position="95"/>
        <end position="119"/>
    </location>
</feature>
<comment type="subcellular location">
    <subcellularLocation>
        <location evidence="1 7">Cell membrane</location>
        <topology evidence="1 7">Multi-pass membrane protein</topology>
    </subcellularLocation>
</comment>
<sequence length="251" mass="28094">MKKFQNITDKIAPGIIIAVLLMIWQILSMVNIIPKFMLPSPFEVVKAFVLDFPLLMEHTKITLLEAFLGLGLGIILGFAVAVIMDRFEYAYKMIYPVLIISQTIPTVAIAPLLVLWLGYGILPKITLIVMTSFFPITIGLLDGFSSADKDMLNLLKTMGATPFQNFVHVKLPGSLGYFFAGLRISVSYSIIGAVVAEWLGGFSGLGVYMTRVRKSYSFDKMFAVIFLISAISLLLMYLVKKIQKWCMVWEK</sequence>
<dbReference type="InterPro" id="IPR000515">
    <property type="entry name" value="MetI-like"/>
</dbReference>
<dbReference type="PANTHER" id="PTHR30151:SF20">
    <property type="entry name" value="ABC TRANSPORTER PERMEASE PROTEIN HI_0355-RELATED"/>
    <property type="match status" value="1"/>
</dbReference>
<feature type="domain" description="ABC transmembrane type-1" evidence="8">
    <location>
        <begin position="59"/>
        <end position="239"/>
    </location>
</feature>
<dbReference type="Proteomes" id="UP001571581">
    <property type="component" value="Unassembled WGS sequence"/>
</dbReference>
<feature type="transmembrane region" description="Helical" evidence="7">
    <location>
        <begin position="12"/>
        <end position="33"/>
    </location>
</feature>
<evidence type="ECO:0000256" key="2">
    <source>
        <dbReference type="ARBA" id="ARBA00022448"/>
    </source>
</evidence>
<keyword evidence="2 7" id="KW-0813">Transport</keyword>
<evidence type="ECO:0000313" key="9">
    <source>
        <dbReference type="EMBL" id="MFA3798752.1"/>
    </source>
</evidence>
<reference evidence="9 10" key="1">
    <citation type="submission" date="2024-07" db="EMBL/GenBank/DDBJ databases">
        <authorList>
            <person name="Li X.-J."/>
            <person name="Wang X."/>
        </authorList>
    </citation>
    <scope>NUCLEOTIDE SEQUENCE [LARGE SCALE GENOMIC DNA]</scope>
    <source>
        <strain evidence="9 10">DSM 23441</strain>
    </source>
</reference>
<evidence type="ECO:0000256" key="5">
    <source>
        <dbReference type="ARBA" id="ARBA00022989"/>
    </source>
</evidence>
<accession>A0ABV4S2Z2</accession>
<keyword evidence="4 7" id="KW-0812">Transmembrane</keyword>
<evidence type="ECO:0000256" key="3">
    <source>
        <dbReference type="ARBA" id="ARBA00022475"/>
    </source>
</evidence>
<comment type="similarity">
    <text evidence="7">Belongs to the binding-protein-dependent transport system permease family.</text>
</comment>
<evidence type="ECO:0000313" key="10">
    <source>
        <dbReference type="Proteomes" id="UP001571581"/>
    </source>
</evidence>
<comment type="caution">
    <text evidence="9">The sequence shown here is derived from an EMBL/GenBank/DDBJ whole genome shotgun (WGS) entry which is preliminary data.</text>
</comment>
<keyword evidence="5 7" id="KW-1133">Transmembrane helix</keyword>
<proteinExistence type="inferred from homology"/>